<evidence type="ECO:0000256" key="3">
    <source>
        <dbReference type="ARBA" id="ARBA00022723"/>
    </source>
</evidence>
<comment type="caution">
    <text evidence="10">The sequence shown here is derived from an EMBL/GenBank/DDBJ whole genome shotgun (WGS) entry which is preliminary data.</text>
</comment>
<evidence type="ECO:0000259" key="7">
    <source>
        <dbReference type="Pfam" id="PF01385"/>
    </source>
</evidence>
<dbReference type="NCBIfam" id="NF040570">
    <property type="entry name" value="guided_TnpB"/>
    <property type="match status" value="1"/>
</dbReference>
<dbReference type="InterPro" id="IPR010095">
    <property type="entry name" value="Cas12f1-like_TNB"/>
</dbReference>
<sequence>MSELMVVKRCVKYPLAPSAAQSEVLARQAGAARALWNLIHAHHTFYEASRRWPSWSDSDAAIRQSRKDIDWLAVLPAQAAQQVLKAYKQAWLNYWNGTHGRPTWKTRRARRAVDVPQARDLNLTRLNRKWATVAIPKVGTVKLRLHRAIPERVTGARVVREATGWMLVVRGENRVAKPRRRRTERGSVGIDRGVIHTLALSDGSFIDQAATLASGEKKRLYRLERRAARQRAGKPRGHKSSRRMLRTYVQIAGLKARQARRRYEFAHQSTAALVATGVATLVVEDLRVKDMTRSANGTVEAPGVNVKQKSGLNRSILNQGWTQILTLLTYKADQAGARVIRVRPHGTSQTCHRCGSTAEGQRENQALFRCANPACGWTGNADTNAAIVIKHRGQEVALQDVEPNAIRQAVKRQNSKTAA</sequence>
<feature type="domain" description="Transposase putative helix-turn-helix" evidence="9">
    <location>
        <begin position="5"/>
        <end position="37"/>
    </location>
</feature>
<dbReference type="Pfam" id="PF12323">
    <property type="entry name" value="HTH_OrfB_IS605"/>
    <property type="match status" value="1"/>
</dbReference>
<keyword evidence="10" id="KW-0540">Nuclease</keyword>
<evidence type="ECO:0000256" key="6">
    <source>
        <dbReference type="ARBA" id="ARBA00023172"/>
    </source>
</evidence>
<keyword evidence="11" id="KW-1185">Reference proteome</keyword>
<evidence type="ECO:0000313" key="11">
    <source>
        <dbReference type="Proteomes" id="UP001635816"/>
    </source>
</evidence>
<dbReference type="Pfam" id="PF01385">
    <property type="entry name" value="OrfB_IS605"/>
    <property type="match status" value="1"/>
</dbReference>
<evidence type="ECO:0000256" key="1">
    <source>
        <dbReference type="ARBA" id="ARBA00008761"/>
    </source>
</evidence>
<feature type="domain" description="Probable transposase IS891/IS1136/IS1341" evidence="7">
    <location>
        <begin position="177"/>
        <end position="294"/>
    </location>
</feature>
<evidence type="ECO:0000256" key="4">
    <source>
        <dbReference type="ARBA" id="ARBA00022833"/>
    </source>
</evidence>
<keyword evidence="10" id="KW-0255">Endonuclease</keyword>
<evidence type="ECO:0000313" key="10">
    <source>
        <dbReference type="EMBL" id="MFN6547494.1"/>
    </source>
</evidence>
<keyword evidence="3" id="KW-0479">Metal-binding</keyword>
<name>A0ABW9LJS0_9MYCO</name>
<keyword evidence="6" id="KW-0233">DNA recombination</keyword>
<accession>A0ABW9LJS0</accession>
<dbReference type="GO" id="GO:0004519">
    <property type="term" value="F:endonuclease activity"/>
    <property type="evidence" value="ECO:0007669"/>
    <property type="project" value="UniProtKB-KW"/>
</dbReference>
<dbReference type="Proteomes" id="UP001635816">
    <property type="component" value="Unassembled WGS sequence"/>
</dbReference>
<proteinExistence type="inferred from homology"/>
<evidence type="ECO:0000259" key="8">
    <source>
        <dbReference type="Pfam" id="PF07282"/>
    </source>
</evidence>
<comment type="similarity">
    <text evidence="1">In the C-terminal section; belongs to the transposase 35 family.</text>
</comment>
<evidence type="ECO:0000256" key="2">
    <source>
        <dbReference type="ARBA" id="ARBA00022578"/>
    </source>
</evidence>
<keyword evidence="5" id="KW-0238">DNA-binding</keyword>
<organism evidence="10 11">
    <name type="scientific">Mycolicibacterium nivoides</name>
    <dbReference type="NCBI Taxonomy" id="2487344"/>
    <lineage>
        <taxon>Bacteria</taxon>
        <taxon>Bacillati</taxon>
        <taxon>Actinomycetota</taxon>
        <taxon>Actinomycetes</taxon>
        <taxon>Mycobacteriales</taxon>
        <taxon>Mycobacteriaceae</taxon>
        <taxon>Mycolicibacterium</taxon>
    </lineage>
</organism>
<feature type="domain" description="Cas12f1-like TNB" evidence="8">
    <location>
        <begin position="321"/>
        <end position="389"/>
    </location>
</feature>
<keyword evidence="4" id="KW-0862">Zinc</keyword>
<dbReference type="RefSeq" id="WP_409545265.1">
    <property type="nucleotide sequence ID" value="NZ_JBKBDD010000015.1"/>
</dbReference>
<dbReference type="InterPro" id="IPR001959">
    <property type="entry name" value="Transposase"/>
</dbReference>
<reference evidence="10 11" key="1">
    <citation type="submission" date="2024-12" db="EMBL/GenBank/DDBJ databases">
        <title>The coexistence of Mycolicibacterium septicum and Mycolicibacterium nivoides in clinical samples.</title>
        <authorList>
            <person name="Wang C."/>
            <person name="Feng Y."/>
            <person name="Zong Z."/>
        </authorList>
    </citation>
    <scope>NUCLEOTIDE SEQUENCE [LARGE SCALE GENOMIC DNA]</scope>
    <source>
        <strain evidence="10 11">120309</strain>
    </source>
</reference>
<protein>
    <submittedName>
        <fullName evidence="10">RNA-guided endonuclease InsQ/TnpB family protein</fullName>
    </submittedName>
</protein>
<dbReference type="EMBL" id="JBKBDD010000015">
    <property type="protein sequence ID" value="MFN6547494.1"/>
    <property type="molecule type" value="Genomic_DNA"/>
</dbReference>
<keyword evidence="10" id="KW-0378">Hydrolase</keyword>
<evidence type="ECO:0000259" key="9">
    <source>
        <dbReference type="Pfam" id="PF12323"/>
    </source>
</evidence>
<evidence type="ECO:0000256" key="5">
    <source>
        <dbReference type="ARBA" id="ARBA00023125"/>
    </source>
</evidence>
<keyword evidence="2" id="KW-0815">Transposition</keyword>
<gene>
    <name evidence="10" type="ORF">ACK4CT_30295</name>
</gene>
<dbReference type="Pfam" id="PF07282">
    <property type="entry name" value="Cas12f1-like_TNB"/>
    <property type="match status" value="1"/>
</dbReference>
<dbReference type="InterPro" id="IPR021027">
    <property type="entry name" value="Transposase_put_HTH"/>
</dbReference>